<dbReference type="InterPro" id="IPR012944">
    <property type="entry name" value="SusD_RagB_dom"/>
</dbReference>
<dbReference type="GO" id="GO:0009279">
    <property type="term" value="C:cell outer membrane"/>
    <property type="evidence" value="ECO:0007669"/>
    <property type="project" value="UniProtKB-SubCell"/>
</dbReference>
<protein>
    <recommendedName>
        <fullName evidence="6">RagB/SusD domain-containing protein</fullName>
    </recommendedName>
</protein>
<gene>
    <name evidence="7" type="ORF">GCM10007415_40450</name>
</gene>
<evidence type="ECO:0000313" key="7">
    <source>
        <dbReference type="EMBL" id="GGH00403.1"/>
    </source>
</evidence>
<reference evidence="7" key="1">
    <citation type="journal article" date="2014" name="Int. J. Syst. Evol. Microbiol.">
        <title>Complete genome sequence of Corynebacterium casei LMG S-19264T (=DSM 44701T), isolated from a smear-ripened cheese.</title>
        <authorList>
            <consortium name="US DOE Joint Genome Institute (JGI-PGF)"/>
            <person name="Walter F."/>
            <person name="Albersmeier A."/>
            <person name="Kalinowski J."/>
            <person name="Ruckert C."/>
        </authorList>
    </citation>
    <scope>NUCLEOTIDE SEQUENCE</scope>
    <source>
        <strain evidence="7">CGMCC 1.12195</strain>
    </source>
</reference>
<dbReference type="Pfam" id="PF07980">
    <property type="entry name" value="SusD_RagB"/>
    <property type="match status" value="1"/>
</dbReference>
<dbReference type="Pfam" id="PF12771">
    <property type="entry name" value="SusD-like_2"/>
    <property type="match status" value="1"/>
</dbReference>
<comment type="similarity">
    <text evidence="2">Belongs to the SusD family.</text>
</comment>
<reference evidence="7" key="2">
    <citation type="submission" date="2020-09" db="EMBL/GenBank/DDBJ databases">
        <authorList>
            <person name="Sun Q."/>
            <person name="Zhou Y."/>
        </authorList>
    </citation>
    <scope>NUCLEOTIDE SEQUENCE</scope>
    <source>
        <strain evidence="7">CGMCC 1.12195</strain>
    </source>
</reference>
<keyword evidence="5" id="KW-0998">Cell outer membrane</keyword>
<proteinExistence type="inferred from homology"/>
<dbReference type="SUPFAM" id="SSF48452">
    <property type="entry name" value="TPR-like"/>
    <property type="match status" value="1"/>
</dbReference>
<evidence type="ECO:0000256" key="4">
    <source>
        <dbReference type="ARBA" id="ARBA00023136"/>
    </source>
</evidence>
<comment type="subcellular location">
    <subcellularLocation>
        <location evidence="1">Cell outer membrane</location>
    </subcellularLocation>
</comment>
<name>A0A917I144_9SPHI</name>
<evidence type="ECO:0000256" key="1">
    <source>
        <dbReference type="ARBA" id="ARBA00004442"/>
    </source>
</evidence>
<accession>A0A917I144</accession>
<keyword evidence="4" id="KW-0472">Membrane</keyword>
<sequence>MKKSILYITASLGLLFSQSCSDFLETEPFDKLVPSSFFATEVDLELYTNSFYQQMLPSADAATQGDGMADYSSITQSSNFISGNYSSVNEGAWNWSNLRNINYFLANYNNEAIPEEARNHYAGIARFFRAWFYIEKVQRYGNVPWYDAPLATDDEALYKTQDPREVVMQHVLEDLNFAAENIREAKDNTSSTITRQVALAYKSRIALYEGTYRKYHTELDLASTAEQWLTEAANAAKMVMDAGTYSLYNTGNPTTDYRTLFISENAVNQEVMFALVFNNALRRWHALTWKFNSATYGSRWGLNKQFINTYLMSDGSRFTDKAGYDELLFVDEMANRDNRLAQTVRSLGYKRSDGSAAPPNFGYTFTGYHLLKWSMDDKRLDGLGEAYNTIPMMRYAEVLLNYAEAKAELGEFDETVWAQTIGLLRQRAGVNTAIPQTADPYLQEVYFPEIADRYLLEIRRERGIELCYENLRYQDLMRWKKGKLVEMPWKGIYVPAMNRPMDLDGNGTPDVSFVSETPDAPQAGVTYFVIDGNISKLSDGTSGHVIWGANEARSFDDKKYLYPISNSDIVLNPDLVQNPGW</sequence>
<dbReference type="Proteomes" id="UP000660862">
    <property type="component" value="Unassembled WGS sequence"/>
</dbReference>
<evidence type="ECO:0000313" key="8">
    <source>
        <dbReference type="Proteomes" id="UP000660862"/>
    </source>
</evidence>
<dbReference type="PROSITE" id="PS51257">
    <property type="entry name" value="PROKAR_LIPOPROTEIN"/>
    <property type="match status" value="1"/>
</dbReference>
<evidence type="ECO:0000256" key="3">
    <source>
        <dbReference type="ARBA" id="ARBA00022729"/>
    </source>
</evidence>
<dbReference type="AlphaFoldDB" id="A0A917I144"/>
<keyword evidence="8" id="KW-1185">Reference proteome</keyword>
<feature type="domain" description="RagB/SusD" evidence="6">
    <location>
        <begin position="300"/>
        <end position="581"/>
    </location>
</feature>
<dbReference type="InterPro" id="IPR041662">
    <property type="entry name" value="SusD-like_2"/>
</dbReference>
<dbReference type="InterPro" id="IPR011990">
    <property type="entry name" value="TPR-like_helical_dom_sf"/>
</dbReference>
<keyword evidence="3" id="KW-0732">Signal</keyword>
<dbReference type="RefSeq" id="WP_188507916.1">
    <property type="nucleotide sequence ID" value="NZ_BMER01000005.1"/>
</dbReference>
<organism evidence="7 8">
    <name type="scientific">Parapedobacter pyrenivorans</name>
    <dbReference type="NCBI Taxonomy" id="1305674"/>
    <lineage>
        <taxon>Bacteria</taxon>
        <taxon>Pseudomonadati</taxon>
        <taxon>Bacteroidota</taxon>
        <taxon>Sphingobacteriia</taxon>
        <taxon>Sphingobacteriales</taxon>
        <taxon>Sphingobacteriaceae</taxon>
        <taxon>Parapedobacter</taxon>
    </lineage>
</organism>
<evidence type="ECO:0000259" key="6">
    <source>
        <dbReference type="Pfam" id="PF07980"/>
    </source>
</evidence>
<evidence type="ECO:0000256" key="5">
    <source>
        <dbReference type="ARBA" id="ARBA00023237"/>
    </source>
</evidence>
<dbReference type="EMBL" id="BMER01000005">
    <property type="protein sequence ID" value="GGH00403.1"/>
    <property type="molecule type" value="Genomic_DNA"/>
</dbReference>
<comment type="caution">
    <text evidence="7">The sequence shown here is derived from an EMBL/GenBank/DDBJ whole genome shotgun (WGS) entry which is preliminary data.</text>
</comment>
<evidence type="ECO:0000256" key="2">
    <source>
        <dbReference type="ARBA" id="ARBA00006275"/>
    </source>
</evidence>
<dbReference type="Gene3D" id="1.25.40.390">
    <property type="match status" value="1"/>
</dbReference>